<dbReference type="STRING" id="465820.NS263_01990"/>
<feature type="domain" description="HTH marR-type" evidence="1">
    <location>
        <begin position="2"/>
        <end position="136"/>
    </location>
</feature>
<protein>
    <recommendedName>
        <fullName evidence="1">HTH marR-type domain-containing protein</fullName>
    </recommendedName>
</protein>
<dbReference type="RefSeq" id="WP_058748881.1">
    <property type="nucleotide sequence ID" value="NZ_LDRC01000011.1"/>
</dbReference>
<dbReference type="OrthoDB" id="8966183at2"/>
<dbReference type="Gene3D" id="1.10.10.10">
    <property type="entry name" value="Winged helix-like DNA-binding domain superfamily/Winged helix DNA-binding domain"/>
    <property type="match status" value="1"/>
</dbReference>
<dbReference type="InterPro" id="IPR000835">
    <property type="entry name" value="HTH_MarR-typ"/>
</dbReference>
<dbReference type="SUPFAM" id="SSF46785">
    <property type="entry name" value="Winged helix' DNA-binding domain"/>
    <property type="match status" value="1"/>
</dbReference>
<dbReference type="SMART" id="SM00347">
    <property type="entry name" value="HTH_MARR"/>
    <property type="match status" value="1"/>
</dbReference>
<dbReference type="InterPro" id="IPR036390">
    <property type="entry name" value="WH_DNA-bd_sf"/>
</dbReference>
<dbReference type="InterPro" id="IPR036388">
    <property type="entry name" value="WH-like_DNA-bd_sf"/>
</dbReference>
<dbReference type="PANTHER" id="PTHR39515:SF2">
    <property type="entry name" value="HTH-TYPE TRANSCRIPTIONAL REGULATOR RV0880"/>
    <property type="match status" value="1"/>
</dbReference>
<accession>A0A147DTP0</accession>
<evidence type="ECO:0000313" key="3">
    <source>
        <dbReference type="Proteomes" id="UP000072763"/>
    </source>
</evidence>
<dbReference type="PATRIC" id="fig|465820.4.peg.340"/>
<gene>
    <name evidence="2" type="ORF">NS359_02810</name>
</gene>
<dbReference type="Proteomes" id="UP000072763">
    <property type="component" value="Unassembled WGS sequence"/>
</dbReference>
<reference evidence="2 3" key="1">
    <citation type="journal article" date="2016" name="Front. Microbiol.">
        <title>Genomic Resource of Rice Seed Associated Bacteria.</title>
        <authorList>
            <person name="Midha S."/>
            <person name="Bansal K."/>
            <person name="Sharma S."/>
            <person name="Kumar N."/>
            <person name="Patil P.P."/>
            <person name="Chaudhry V."/>
            <person name="Patil P.B."/>
        </authorList>
    </citation>
    <scope>NUCLEOTIDE SEQUENCE [LARGE SCALE GENOMIC DNA]</scope>
    <source>
        <strain evidence="2 3">NS359</strain>
    </source>
</reference>
<organism evidence="2 3">
    <name type="scientific">Curtobacterium oceanosedimentum</name>
    <dbReference type="NCBI Taxonomy" id="465820"/>
    <lineage>
        <taxon>Bacteria</taxon>
        <taxon>Bacillati</taxon>
        <taxon>Actinomycetota</taxon>
        <taxon>Actinomycetes</taxon>
        <taxon>Micrococcales</taxon>
        <taxon>Microbacteriaceae</taxon>
        <taxon>Curtobacterium</taxon>
    </lineage>
</organism>
<dbReference type="Pfam" id="PF01047">
    <property type="entry name" value="MarR"/>
    <property type="match status" value="1"/>
</dbReference>
<proteinExistence type="predicted"/>
<dbReference type="GO" id="GO:0003700">
    <property type="term" value="F:DNA-binding transcription factor activity"/>
    <property type="evidence" value="ECO:0007669"/>
    <property type="project" value="InterPro"/>
</dbReference>
<evidence type="ECO:0000259" key="1">
    <source>
        <dbReference type="PROSITE" id="PS50995"/>
    </source>
</evidence>
<dbReference type="InterPro" id="IPR052526">
    <property type="entry name" value="HTH-type_Bedaq_tolerance"/>
</dbReference>
<name>A0A147DTP0_9MICO</name>
<evidence type="ECO:0000313" key="2">
    <source>
        <dbReference type="EMBL" id="KTR53701.1"/>
    </source>
</evidence>
<dbReference type="PANTHER" id="PTHR39515">
    <property type="entry name" value="CONSERVED PROTEIN"/>
    <property type="match status" value="1"/>
</dbReference>
<sequence>MESTRAQTLETLVVSVNRLVRAAARASGDATSAAVWRTLGILETEQPLRLGELAAASRVAQPTMTRIVSGMLADGLLSRTVDPDDSRGQLIELTDTGRERLLTWRATIADSVGAVFADLDDDDWDVLRHAAAIIASRTSTNPTRTEIPA</sequence>
<dbReference type="EMBL" id="LDRC01000011">
    <property type="protein sequence ID" value="KTR53701.1"/>
    <property type="molecule type" value="Genomic_DNA"/>
</dbReference>
<comment type="caution">
    <text evidence="2">The sequence shown here is derived from an EMBL/GenBank/DDBJ whole genome shotgun (WGS) entry which is preliminary data.</text>
</comment>
<dbReference type="AlphaFoldDB" id="A0A147DTP0"/>
<dbReference type="PROSITE" id="PS50995">
    <property type="entry name" value="HTH_MARR_2"/>
    <property type="match status" value="1"/>
</dbReference>